<dbReference type="PANTHER" id="PTHR31778:SF2">
    <property type="entry name" value="BUD SITE SELECTION PROTEIN RAX2"/>
    <property type="match status" value="1"/>
</dbReference>
<evidence type="ECO:0000313" key="2">
    <source>
        <dbReference type="EMBL" id="MEA5445093.1"/>
    </source>
</evidence>
<dbReference type="RefSeq" id="WP_346050724.1">
    <property type="nucleotide sequence ID" value="NZ_JAYGII010000006.1"/>
</dbReference>
<accession>A0AAP6MK27</accession>
<dbReference type="SUPFAM" id="SSF50998">
    <property type="entry name" value="Quinoprotein alcohol dehydrogenase-like"/>
    <property type="match status" value="1"/>
</dbReference>
<comment type="caution">
    <text evidence="2">The sequence shown here is derived from an EMBL/GenBank/DDBJ whole genome shotgun (WGS) entry which is preliminary data.</text>
</comment>
<dbReference type="GO" id="GO:1902929">
    <property type="term" value="C:plasma membrane of growing cell tip"/>
    <property type="evidence" value="ECO:0007669"/>
    <property type="project" value="TreeGrafter"/>
</dbReference>
<dbReference type="Proteomes" id="UP001302316">
    <property type="component" value="Unassembled WGS sequence"/>
</dbReference>
<evidence type="ECO:0000256" key="1">
    <source>
        <dbReference type="SAM" id="MobiDB-lite"/>
    </source>
</evidence>
<dbReference type="Pfam" id="PF17164">
    <property type="entry name" value="DUF5122"/>
    <property type="match status" value="2"/>
</dbReference>
<evidence type="ECO:0000313" key="3">
    <source>
        <dbReference type="Proteomes" id="UP001302316"/>
    </source>
</evidence>
<keyword evidence="3" id="KW-1185">Reference proteome</keyword>
<dbReference type="EMBL" id="JAYGII010000006">
    <property type="protein sequence ID" value="MEA5445093.1"/>
    <property type="molecule type" value="Genomic_DNA"/>
</dbReference>
<dbReference type="AlphaFoldDB" id="A0AAP6MK27"/>
<dbReference type="InterPro" id="IPR011047">
    <property type="entry name" value="Quinoprotein_ADH-like_sf"/>
</dbReference>
<name>A0AAP6MK27_9GAMM</name>
<feature type="region of interest" description="Disordered" evidence="1">
    <location>
        <begin position="941"/>
        <end position="968"/>
    </location>
</feature>
<proteinExistence type="predicted"/>
<dbReference type="PANTHER" id="PTHR31778">
    <property type="entry name" value="BUD SITE SELECTION PROTEIN RAX2"/>
    <property type="match status" value="1"/>
</dbReference>
<sequence length="968" mass="103698">MEFEVKDGAAPKKACSFHKRSAAALALLAGFGLSACLADGEGDPGDAVGEEPDFFTVGGELQGLSDDSVDLLLNDEHTLTLSENGAFNFEEEIEDGSDYEVVVDGQPSGQFCEVSNGSGVVAGSDVTDLQVNCDSLALNASNAEGAVHLDWDLAGPVDILYSTDYECDWSNVQACENGGTVVDVEGGEHSLSVSEDDLELNAAYTFVKRVAGETSAPVVATPASFQLSGPVHDTVILSEHVIVGGEFGMYGDQSIGLSFVRPDLDGAPTTGPIVQLDASVLSKASRVIEDPEGGWFVAGHFETVQGVDKPLVARLNPDGSLDEDWGAEFSGSFALDMVMYEDRLYVTGDFGEVDGDDSHANLVALNLDGTVDTDFSPESPNDRAFRILIEDDRLYLAGRFSDYGPNDQQGIAALDSQTGDVIEDFEASLNDGAFDLFVDSERLIVAGQFSEANGEPYEGVAIFNLSDGSLDSDFENPEVSGSAIGVHAWNDYLFVGGLFNEVAGVSRMGFAALDREDGSVDPDWDAQTDEEVYRITVHEGQLYIAGEFRQVADSTVHAFARLDPDTAALDESWVPVVEHQGSFAYGWSIDFFDGYAALGGYVQAAGGHRVDHLAAFEIESGDLEVDWQAQVDGPVYALDVDNSNGHLYVGGSFSTAGADGEERGNAAAFDSQTGELEGWDPGTDDTVHDLLFSGNGVYLAGAFTTLDFPGVGTADRQRMALVDPDLGIWDADTGDPELNDVAYSLGHYTGISDAVVVGGRFTQSAGDDVDHYHGFGDTDFSNTFSLTEFNGNVRAVWIDQDDENLSFVGGQFTQAQGDPHEYFVWNPDSYNPEDDAPQPDGTVWAIDYRLDSERLLIGGDFNEINVSNRHGFAAFDFDGDDFTLKDNTPGFDGRVHAIAQTDTLIAVAGEFVQVGDYRQRYIALLDADTFEPIWSAPEAAESISETKMVEPSRQAADADGDLIRSSIE</sequence>
<protein>
    <submittedName>
        <fullName evidence="2">Delta-60 repeat domain-containing protein</fullName>
    </submittedName>
</protein>
<dbReference type="InterPro" id="IPR013431">
    <property type="entry name" value="Delta_60_rpt"/>
</dbReference>
<gene>
    <name evidence="2" type="ORF">VCB98_04570</name>
</gene>
<dbReference type="Gene3D" id="2.80.10.50">
    <property type="match status" value="1"/>
</dbReference>
<organism evidence="2 3">
    <name type="scientific">Natronospira elongata</name>
    <dbReference type="NCBI Taxonomy" id="3110268"/>
    <lineage>
        <taxon>Bacteria</taxon>
        <taxon>Pseudomonadati</taxon>
        <taxon>Pseudomonadota</taxon>
        <taxon>Gammaproteobacteria</taxon>
        <taxon>Natronospirales</taxon>
        <taxon>Natronospiraceae</taxon>
        <taxon>Natronospira</taxon>
    </lineage>
</organism>
<reference evidence="2 3" key="1">
    <citation type="submission" date="2023-12" db="EMBL/GenBank/DDBJ databases">
        <title>Whole-genome sequencing of halo(alkali)philic microorganisms from hypersaline lakes.</title>
        <authorList>
            <person name="Sorokin D.Y."/>
            <person name="Merkel A.Y."/>
            <person name="Messina E."/>
            <person name="Yakimov M."/>
        </authorList>
    </citation>
    <scope>NUCLEOTIDE SEQUENCE [LARGE SCALE GENOMIC DNA]</scope>
    <source>
        <strain evidence="2 3">AB-CW1</strain>
    </source>
</reference>